<dbReference type="GO" id="GO:0006122">
    <property type="term" value="P:mitochondrial electron transport, ubiquinol to cytochrome c"/>
    <property type="evidence" value="ECO:0007669"/>
    <property type="project" value="UniProtKB-UniRule"/>
</dbReference>
<accession>A0A1D1UML4</accession>
<dbReference type="FunFam" id="1.20.5.210:FF:000001">
    <property type="entry name" value="Cytochrome b-c1 complex subunit 8"/>
    <property type="match status" value="1"/>
</dbReference>
<evidence type="ECO:0000256" key="1">
    <source>
        <dbReference type="ARBA" id="ARBA00004434"/>
    </source>
</evidence>
<evidence type="ECO:0000313" key="14">
    <source>
        <dbReference type="EMBL" id="GAU88882.1"/>
    </source>
</evidence>
<keyword evidence="8 13" id="KW-0249">Electron transport</keyword>
<name>A0A1D1UML4_RAMVA</name>
<comment type="similarity">
    <text evidence="2 13">Belongs to the UQCRQ/QCR8 family.</text>
</comment>
<dbReference type="AlphaFoldDB" id="A0A1D1UML4"/>
<sequence length="126" mass="14602">MGAGRGGGAHGGHDVWGNMAHFRGVVTHHISPFEQRAFAGWIKAGFPNTIRRIRGQIFKIGTPMFIGLMIYTWANQYHEKLIRKDPKHYENEYSEYLMSDEHKSYLEHKQKNVEEAKMTDPKRKTT</sequence>
<dbReference type="GO" id="GO:0045275">
    <property type="term" value="C:respiratory chain complex III"/>
    <property type="evidence" value="ECO:0007669"/>
    <property type="project" value="UniProtKB-UniRule"/>
</dbReference>
<comment type="caution">
    <text evidence="14">The sequence shown here is derived from an EMBL/GenBank/DDBJ whole genome shotgun (WGS) entry which is preliminary data.</text>
</comment>
<evidence type="ECO:0000256" key="5">
    <source>
        <dbReference type="ARBA" id="ARBA00022660"/>
    </source>
</evidence>
<proteinExistence type="inferred from homology"/>
<keyword evidence="11" id="KW-0472">Membrane</keyword>
<evidence type="ECO:0000256" key="8">
    <source>
        <dbReference type="ARBA" id="ARBA00022982"/>
    </source>
</evidence>
<dbReference type="Proteomes" id="UP000186922">
    <property type="component" value="Unassembled WGS sequence"/>
</dbReference>
<keyword evidence="15" id="KW-1185">Reference proteome</keyword>
<evidence type="ECO:0000256" key="6">
    <source>
        <dbReference type="ARBA" id="ARBA00022692"/>
    </source>
</evidence>
<dbReference type="STRING" id="947166.A0A1D1UML4"/>
<dbReference type="Pfam" id="PF02939">
    <property type="entry name" value="UcrQ"/>
    <property type="match status" value="1"/>
</dbReference>
<keyword evidence="10 13" id="KW-0496">Mitochondrion</keyword>
<gene>
    <name evidence="14" type="primary">RvY_01500-1</name>
    <name evidence="14" type="synonym">RvY_01500.1</name>
    <name evidence="14" type="ORF">RvY_01500</name>
</gene>
<organism evidence="14 15">
    <name type="scientific">Ramazzottius varieornatus</name>
    <name type="common">Water bear</name>
    <name type="synonym">Tardigrade</name>
    <dbReference type="NCBI Taxonomy" id="947166"/>
    <lineage>
        <taxon>Eukaryota</taxon>
        <taxon>Metazoa</taxon>
        <taxon>Ecdysozoa</taxon>
        <taxon>Tardigrada</taxon>
        <taxon>Eutardigrada</taxon>
        <taxon>Parachela</taxon>
        <taxon>Hypsibioidea</taxon>
        <taxon>Ramazzottiidae</taxon>
        <taxon>Ramazzottius</taxon>
    </lineage>
</organism>
<protein>
    <recommendedName>
        <fullName evidence="3 13">Cytochrome b-c1 complex subunit 8</fullName>
    </recommendedName>
    <alternativeName>
        <fullName evidence="13">Complex III subunit 8</fullName>
    </alternativeName>
</protein>
<evidence type="ECO:0000256" key="12">
    <source>
        <dbReference type="ARBA" id="ARBA00047105"/>
    </source>
</evidence>
<evidence type="ECO:0000256" key="3">
    <source>
        <dbReference type="ARBA" id="ARBA00016324"/>
    </source>
</evidence>
<evidence type="ECO:0000256" key="2">
    <source>
        <dbReference type="ARBA" id="ARBA00007668"/>
    </source>
</evidence>
<keyword evidence="5 13" id="KW-0679">Respiratory chain</keyword>
<keyword evidence="9" id="KW-1133">Transmembrane helix</keyword>
<keyword evidence="4 13" id="KW-0813">Transport</keyword>
<dbReference type="OrthoDB" id="6683853at2759"/>
<dbReference type="InterPro" id="IPR036642">
    <property type="entry name" value="Cyt_bc1_su8_sf"/>
</dbReference>
<evidence type="ECO:0000256" key="13">
    <source>
        <dbReference type="RuleBase" id="RU368118"/>
    </source>
</evidence>
<dbReference type="GO" id="GO:0005743">
    <property type="term" value="C:mitochondrial inner membrane"/>
    <property type="evidence" value="ECO:0007669"/>
    <property type="project" value="UniProtKB-SubCell"/>
</dbReference>
<keyword evidence="7 13" id="KW-0999">Mitochondrion inner membrane</keyword>
<evidence type="ECO:0000313" key="15">
    <source>
        <dbReference type="Proteomes" id="UP000186922"/>
    </source>
</evidence>
<comment type="subunit">
    <text evidence="12 13">Component of the ubiquinol-cytochrome c oxidoreductase (cytochrome b-c1 complex, complex III, CIII), a multisubunit enzyme composed of 11 subunits. The complex is composed of 3 respiratory subunits cytochrome b, cytochrome c1 and Rieske protein UQCRFS1, 2 core protein subunits UQCRC1/QCR1 and UQCRC2/QCR2, and 6 low-molecular weight protein subunits UQCRH/QCR6, UQCRB/QCR7, UQCRQ/QCR8, UQCR10/QCR9, UQCR11/QCR10 and subunit 9, the cleavage product of Rieske protein UQCRFS1. The complex exists as an obligatory dimer and forms supercomplexes (SCs) in the inner mitochondrial membrane with NADH-ubiquinone oxidoreductase (complex I, CI) and cytochrome c oxidase (complex IV, CIV), resulting in different assemblies (supercomplex SCI(1)III(2)IV(1) and megacomplex MCI(2)III(2)IV(2)). Interacts with UQCC6.</text>
</comment>
<keyword evidence="6" id="KW-0812">Transmembrane</keyword>
<comment type="subcellular location">
    <subcellularLocation>
        <location evidence="1 13">Mitochondrion inner membrane</location>
        <topology evidence="1 13">Single-pass membrane protein</topology>
    </subcellularLocation>
</comment>
<dbReference type="InterPro" id="IPR004205">
    <property type="entry name" value="Cyt_bc1_su8"/>
</dbReference>
<reference evidence="14 15" key="1">
    <citation type="journal article" date="2016" name="Nat. Commun.">
        <title>Extremotolerant tardigrade genome and improved radiotolerance of human cultured cells by tardigrade-unique protein.</title>
        <authorList>
            <person name="Hashimoto T."/>
            <person name="Horikawa D.D."/>
            <person name="Saito Y."/>
            <person name="Kuwahara H."/>
            <person name="Kozuka-Hata H."/>
            <person name="Shin-I T."/>
            <person name="Minakuchi Y."/>
            <person name="Ohishi K."/>
            <person name="Motoyama A."/>
            <person name="Aizu T."/>
            <person name="Enomoto A."/>
            <person name="Kondo K."/>
            <person name="Tanaka S."/>
            <person name="Hara Y."/>
            <person name="Koshikawa S."/>
            <person name="Sagara H."/>
            <person name="Miura T."/>
            <person name="Yokobori S."/>
            <person name="Miyagawa K."/>
            <person name="Suzuki Y."/>
            <person name="Kubo T."/>
            <person name="Oyama M."/>
            <person name="Kohara Y."/>
            <person name="Fujiyama A."/>
            <person name="Arakawa K."/>
            <person name="Katayama T."/>
            <person name="Toyoda A."/>
            <person name="Kunieda T."/>
        </authorList>
    </citation>
    <scope>NUCLEOTIDE SEQUENCE [LARGE SCALE GENOMIC DNA]</scope>
    <source>
        <strain evidence="14 15">YOKOZUNA-1</strain>
    </source>
</reference>
<comment type="function">
    <text evidence="13">Component of the ubiquinol-cytochrome c oxidoreductase, a multisubunit transmembrane complex that is part of the mitochondrial electron transport chain which drives oxidative phosphorylation. The complex plays an important role in the uptake of multiple carbon sources present in different host niches.</text>
</comment>
<dbReference type="EMBL" id="BDGG01000001">
    <property type="protein sequence ID" value="GAU88882.1"/>
    <property type="molecule type" value="Genomic_DNA"/>
</dbReference>
<evidence type="ECO:0000256" key="11">
    <source>
        <dbReference type="ARBA" id="ARBA00023136"/>
    </source>
</evidence>
<evidence type="ECO:0000256" key="10">
    <source>
        <dbReference type="ARBA" id="ARBA00023128"/>
    </source>
</evidence>
<dbReference type="PANTHER" id="PTHR12119">
    <property type="entry name" value="UBIQUINOL-CYTOCHROME C REDUCTASE COMPLEX UBIQUINONE-BINDING PROTEIN QP-C"/>
    <property type="match status" value="1"/>
</dbReference>
<evidence type="ECO:0000256" key="7">
    <source>
        <dbReference type="ARBA" id="ARBA00022792"/>
    </source>
</evidence>
<dbReference type="SUPFAM" id="SSF81508">
    <property type="entry name" value="Ubiquinone-binding protein QP-C of cytochrome bc1 complex (Ubiquinol-cytochrome c reductase)"/>
    <property type="match status" value="1"/>
</dbReference>
<evidence type="ECO:0000256" key="9">
    <source>
        <dbReference type="ARBA" id="ARBA00022989"/>
    </source>
</evidence>
<evidence type="ECO:0000256" key="4">
    <source>
        <dbReference type="ARBA" id="ARBA00022448"/>
    </source>
</evidence>
<dbReference type="PANTHER" id="PTHR12119:SF2">
    <property type="entry name" value="CYTOCHROME B-C1 COMPLEX SUBUNIT 8"/>
    <property type="match status" value="1"/>
</dbReference>
<dbReference type="Gene3D" id="1.20.5.210">
    <property type="entry name" value="Cytochrome b-c1 complex subunit 8"/>
    <property type="match status" value="1"/>
</dbReference>